<dbReference type="InterPro" id="IPR023753">
    <property type="entry name" value="FAD/NAD-binding_dom"/>
</dbReference>
<accession>A0ABT3KYN4</accession>
<feature type="transmembrane region" description="Helical" evidence="2">
    <location>
        <begin position="6"/>
        <end position="26"/>
    </location>
</feature>
<keyword evidence="2" id="KW-0472">Membrane</keyword>
<dbReference type="InterPro" id="IPR051691">
    <property type="entry name" value="Metab_Enz_Cyan_OpOx_G3PDH"/>
</dbReference>
<evidence type="ECO:0000313" key="5">
    <source>
        <dbReference type="Proteomes" id="UP001208935"/>
    </source>
</evidence>
<reference evidence="5" key="1">
    <citation type="submission" date="2023-07" db="EMBL/GenBank/DDBJ databases">
        <title>Verminephrobacter genomes.</title>
        <authorList>
            <person name="Lund M.B."/>
        </authorList>
    </citation>
    <scope>NUCLEOTIDE SEQUENCE [LARGE SCALE GENOMIC DNA]</scope>
    <source>
        <strain evidence="5">AtM5-05</strain>
    </source>
</reference>
<evidence type="ECO:0000256" key="1">
    <source>
        <dbReference type="ARBA" id="ARBA00023002"/>
    </source>
</evidence>
<dbReference type="Gene3D" id="3.50.50.60">
    <property type="entry name" value="FAD/NAD(P)-binding domain"/>
    <property type="match status" value="2"/>
</dbReference>
<organism evidence="4 5">
    <name type="scientific">Verminephrobacter aporrectodeae subsp. tuberculatae</name>
    <dbReference type="NCBI Taxonomy" id="1110392"/>
    <lineage>
        <taxon>Bacteria</taxon>
        <taxon>Pseudomonadati</taxon>
        <taxon>Pseudomonadota</taxon>
        <taxon>Betaproteobacteria</taxon>
        <taxon>Burkholderiales</taxon>
        <taxon>Comamonadaceae</taxon>
        <taxon>Verminephrobacter</taxon>
    </lineage>
</organism>
<evidence type="ECO:0000256" key="2">
    <source>
        <dbReference type="SAM" id="Phobius"/>
    </source>
</evidence>
<dbReference type="SUPFAM" id="SSF51905">
    <property type="entry name" value="FAD/NAD(P)-binding domain"/>
    <property type="match status" value="1"/>
</dbReference>
<feature type="domain" description="FAD/NAD(P)-binding" evidence="3">
    <location>
        <begin position="9"/>
        <end position="298"/>
    </location>
</feature>
<dbReference type="Proteomes" id="UP001208935">
    <property type="component" value="Unassembled WGS sequence"/>
</dbReference>
<comment type="caution">
    <text evidence="4">The sequence shown here is derived from an EMBL/GenBank/DDBJ whole genome shotgun (WGS) entry which is preliminary data.</text>
</comment>
<gene>
    <name evidence="4" type="ORF">D5039_17690</name>
</gene>
<keyword evidence="2" id="KW-0812">Transmembrane</keyword>
<dbReference type="EMBL" id="QZCW01000003">
    <property type="protein sequence ID" value="MCW5322910.1"/>
    <property type="molecule type" value="Genomic_DNA"/>
</dbReference>
<dbReference type="RefSeq" id="WP_265282985.1">
    <property type="nucleotide sequence ID" value="NZ_QZCW01000003.1"/>
</dbReference>
<proteinExistence type="predicted"/>
<dbReference type="Pfam" id="PF07992">
    <property type="entry name" value="Pyr_redox_2"/>
    <property type="match status" value="1"/>
</dbReference>
<dbReference type="PRINTS" id="PR00368">
    <property type="entry name" value="FADPNR"/>
</dbReference>
<keyword evidence="1" id="KW-0560">Oxidoreductase</keyword>
<evidence type="ECO:0000313" key="4">
    <source>
        <dbReference type="EMBL" id="MCW5322910.1"/>
    </source>
</evidence>
<evidence type="ECO:0000259" key="3">
    <source>
        <dbReference type="Pfam" id="PF07992"/>
    </source>
</evidence>
<name>A0ABT3KYN4_9BURK</name>
<dbReference type="PRINTS" id="PR00469">
    <property type="entry name" value="PNDRDTASEII"/>
</dbReference>
<protein>
    <submittedName>
        <fullName evidence="4">FAD-binding protein</fullName>
    </submittedName>
</protein>
<keyword evidence="2" id="KW-1133">Transmembrane helix</keyword>
<dbReference type="InterPro" id="IPR036188">
    <property type="entry name" value="FAD/NAD-bd_sf"/>
</dbReference>
<dbReference type="PANTHER" id="PTHR42949:SF3">
    <property type="entry name" value="ANAEROBIC GLYCEROL-3-PHOSPHATE DEHYDROGENASE SUBUNIT B"/>
    <property type="match status" value="1"/>
</dbReference>
<dbReference type="PANTHER" id="PTHR42949">
    <property type="entry name" value="ANAEROBIC GLYCEROL-3-PHOSPHATE DEHYDROGENASE SUBUNIT B"/>
    <property type="match status" value="1"/>
</dbReference>
<sequence length="422" mass="45435">MANTLHAIDVLLVGGGPAGIAAAVALRRQGLRRVVLLEREDCAGGVPRHCGHPPFGMREFGRVCTGPAYARRLVDLAQAAGVELRVRTTVLGLQREATLDTVSPAGRERLHARRVILATGVRETPRAARLLSGDRPLGVMNTGALQAFVYLRGLVPFQRPLIVGTELVAISALLTCRKAGIRPVALVEAAARPITHWPCALFPRLLGIPVHYGTQLLEIRGRQRVASVLLQHADGRREEIACDGVLLTGDFVPEAALVRESHLVLDAATGGPRVDQFGRCSDPGFFAAGNLLRPIETAGWCFREGTRIGNAVADDLAGRLPPAAQQLAIACSEGIRYVMPQRISLPLSPQGLPDLQLRVDRQTRGLLSVSAQGRTIWQQRLRSLPQRRILVALPELALLKGADSLRIALSDARDGPDEALNP</sequence>
<keyword evidence="5" id="KW-1185">Reference proteome</keyword>